<protein>
    <submittedName>
        <fullName evidence="1">Uncharacterized protein</fullName>
    </submittedName>
</protein>
<name>A0A068U004_COFCA</name>
<organism evidence="1 2">
    <name type="scientific">Coffea canephora</name>
    <name type="common">Robusta coffee</name>
    <dbReference type="NCBI Taxonomy" id="49390"/>
    <lineage>
        <taxon>Eukaryota</taxon>
        <taxon>Viridiplantae</taxon>
        <taxon>Streptophyta</taxon>
        <taxon>Embryophyta</taxon>
        <taxon>Tracheophyta</taxon>
        <taxon>Spermatophyta</taxon>
        <taxon>Magnoliopsida</taxon>
        <taxon>eudicotyledons</taxon>
        <taxon>Gunneridae</taxon>
        <taxon>Pentapetalae</taxon>
        <taxon>asterids</taxon>
        <taxon>lamiids</taxon>
        <taxon>Gentianales</taxon>
        <taxon>Rubiaceae</taxon>
        <taxon>Ixoroideae</taxon>
        <taxon>Gardenieae complex</taxon>
        <taxon>Bertiereae - Coffeeae clade</taxon>
        <taxon>Coffeeae</taxon>
        <taxon>Coffea</taxon>
    </lineage>
</organism>
<dbReference type="OrthoDB" id="1920692at2759"/>
<reference evidence="2" key="1">
    <citation type="journal article" date="2014" name="Science">
        <title>The coffee genome provides insight into the convergent evolution of caffeine biosynthesis.</title>
        <authorList>
            <person name="Denoeud F."/>
            <person name="Carretero-Paulet L."/>
            <person name="Dereeper A."/>
            <person name="Droc G."/>
            <person name="Guyot R."/>
            <person name="Pietrella M."/>
            <person name="Zheng C."/>
            <person name="Alberti A."/>
            <person name="Anthony F."/>
            <person name="Aprea G."/>
            <person name="Aury J.M."/>
            <person name="Bento P."/>
            <person name="Bernard M."/>
            <person name="Bocs S."/>
            <person name="Campa C."/>
            <person name="Cenci A."/>
            <person name="Combes M.C."/>
            <person name="Crouzillat D."/>
            <person name="Da Silva C."/>
            <person name="Daddiego L."/>
            <person name="De Bellis F."/>
            <person name="Dussert S."/>
            <person name="Garsmeur O."/>
            <person name="Gayraud T."/>
            <person name="Guignon V."/>
            <person name="Jahn K."/>
            <person name="Jamilloux V."/>
            <person name="Joet T."/>
            <person name="Labadie K."/>
            <person name="Lan T."/>
            <person name="Leclercq J."/>
            <person name="Lepelley M."/>
            <person name="Leroy T."/>
            <person name="Li L.T."/>
            <person name="Librado P."/>
            <person name="Lopez L."/>
            <person name="Munoz A."/>
            <person name="Noel B."/>
            <person name="Pallavicini A."/>
            <person name="Perrotta G."/>
            <person name="Poncet V."/>
            <person name="Pot D."/>
            <person name="Priyono X."/>
            <person name="Rigoreau M."/>
            <person name="Rouard M."/>
            <person name="Rozas J."/>
            <person name="Tranchant-Dubreuil C."/>
            <person name="VanBuren R."/>
            <person name="Zhang Q."/>
            <person name="Andrade A.C."/>
            <person name="Argout X."/>
            <person name="Bertrand B."/>
            <person name="de Kochko A."/>
            <person name="Graziosi G."/>
            <person name="Henry R.J."/>
            <person name="Jayarama X."/>
            <person name="Ming R."/>
            <person name="Nagai C."/>
            <person name="Rounsley S."/>
            <person name="Sankoff D."/>
            <person name="Giuliano G."/>
            <person name="Albert V.A."/>
            <person name="Wincker P."/>
            <person name="Lashermes P."/>
        </authorList>
    </citation>
    <scope>NUCLEOTIDE SEQUENCE [LARGE SCALE GENOMIC DNA]</scope>
    <source>
        <strain evidence="2">cv. DH200-94</strain>
    </source>
</reference>
<dbReference type="InParanoid" id="A0A068U004"/>
<dbReference type="Proteomes" id="UP000295252">
    <property type="component" value="Chromosome IX"/>
</dbReference>
<dbReference type="PhylomeDB" id="A0A068U004"/>
<evidence type="ECO:0000313" key="2">
    <source>
        <dbReference type="Proteomes" id="UP000295252"/>
    </source>
</evidence>
<dbReference type="EMBL" id="HG739091">
    <property type="protein sequence ID" value="CDP01627.1"/>
    <property type="molecule type" value="Genomic_DNA"/>
</dbReference>
<accession>A0A068U004</accession>
<dbReference type="Gramene" id="CDP01627">
    <property type="protein sequence ID" value="CDP01627"/>
    <property type="gene ID" value="GSCOC_T00036733001"/>
</dbReference>
<dbReference type="AlphaFoldDB" id="A0A068U004"/>
<keyword evidence="2" id="KW-1185">Reference proteome</keyword>
<gene>
    <name evidence="1" type="ORF">GSCOC_T00036733001</name>
</gene>
<sequence>MGDIESISTIGNHSWHAFRDGECSGFIHKATHGWPKHIDNNVWDVAMERRDKKLMEMLSSSSTPN</sequence>
<proteinExistence type="predicted"/>
<evidence type="ECO:0000313" key="1">
    <source>
        <dbReference type="EMBL" id="CDP01627.1"/>
    </source>
</evidence>